<accession>G0NBS0</accession>
<dbReference type="STRING" id="135651.G0NBS0"/>
<feature type="region of interest" description="Disordered" evidence="2">
    <location>
        <begin position="494"/>
        <end position="544"/>
    </location>
</feature>
<feature type="coiled-coil region" evidence="1">
    <location>
        <begin position="992"/>
        <end position="1034"/>
    </location>
</feature>
<feature type="region of interest" description="Disordered" evidence="2">
    <location>
        <begin position="422"/>
        <end position="455"/>
    </location>
</feature>
<dbReference type="eggNOG" id="ENOG502QVXD">
    <property type="taxonomic scope" value="Eukaryota"/>
</dbReference>
<feature type="region of interest" description="Disordered" evidence="2">
    <location>
        <begin position="1049"/>
        <end position="1079"/>
    </location>
</feature>
<feature type="region of interest" description="Disordered" evidence="2">
    <location>
        <begin position="1094"/>
        <end position="1124"/>
    </location>
</feature>
<feature type="region of interest" description="Disordered" evidence="2">
    <location>
        <begin position="1"/>
        <end position="58"/>
    </location>
</feature>
<evidence type="ECO:0000256" key="1">
    <source>
        <dbReference type="SAM" id="Coils"/>
    </source>
</evidence>
<proteinExistence type="predicted"/>
<feature type="compositionally biased region" description="Acidic residues" evidence="2">
    <location>
        <begin position="14"/>
        <end position="23"/>
    </location>
</feature>
<dbReference type="EMBL" id="GL379859">
    <property type="protein sequence ID" value="EGT57129.1"/>
    <property type="molecule type" value="Genomic_DNA"/>
</dbReference>
<feature type="compositionally biased region" description="Acidic residues" evidence="2">
    <location>
        <begin position="499"/>
        <end position="517"/>
    </location>
</feature>
<name>G0NBS0_CAEBE</name>
<dbReference type="FunCoup" id="G0NBS0">
    <property type="interactions" value="1211"/>
</dbReference>
<feature type="coiled-coil region" evidence="1">
    <location>
        <begin position="853"/>
        <end position="891"/>
    </location>
</feature>
<dbReference type="InParanoid" id="G0NBS0"/>
<feature type="compositionally biased region" description="Basic residues" evidence="2">
    <location>
        <begin position="1096"/>
        <end position="1121"/>
    </location>
</feature>
<dbReference type="OMA" id="FILDDHA"/>
<evidence type="ECO:0000256" key="2">
    <source>
        <dbReference type="SAM" id="MobiDB-lite"/>
    </source>
</evidence>
<evidence type="ECO:0000313" key="4">
    <source>
        <dbReference type="Proteomes" id="UP000008068"/>
    </source>
</evidence>
<feature type="compositionally biased region" description="Basic residues" evidence="2">
    <location>
        <begin position="33"/>
        <end position="55"/>
    </location>
</feature>
<dbReference type="OrthoDB" id="5852085at2759"/>
<keyword evidence="4" id="KW-1185">Reference proteome</keyword>
<feature type="compositionally biased region" description="Basic and acidic residues" evidence="2">
    <location>
        <begin position="436"/>
        <end position="455"/>
    </location>
</feature>
<keyword evidence="1" id="KW-0175">Coiled coil</keyword>
<protein>
    <submittedName>
        <fullName evidence="3">Uncharacterized protein</fullName>
    </submittedName>
</protein>
<evidence type="ECO:0000313" key="3">
    <source>
        <dbReference type="EMBL" id="EGT57129.1"/>
    </source>
</evidence>
<organism evidence="4">
    <name type="scientific">Caenorhabditis brenneri</name>
    <name type="common">Nematode worm</name>
    <dbReference type="NCBI Taxonomy" id="135651"/>
    <lineage>
        <taxon>Eukaryota</taxon>
        <taxon>Metazoa</taxon>
        <taxon>Ecdysozoa</taxon>
        <taxon>Nematoda</taxon>
        <taxon>Chromadorea</taxon>
        <taxon>Rhabditida</taxon>
        <taxon>Rhabditina</taxon>
        <taxon>Rhabditomorpha</taxon>
        <taxon>Rhabditoidea</taxon>
        <taxon>Rhabditidae</taxon>
        <taxon>Peloderinae</taxon>
        <taxon>Caenorhabditis</taxon>
    </lineage>
</organism>
<feature type="coiled-coil region" evidence="1">
    <location>
        <begin position="295"/>
        <end position="322"/>
    </location>
</feature>
<gene>
    <name evidence="3" type="ORF">CAEBREN_17620</name>
</gene>
<sequence>MTPKVKPKNPENNGEPEETDDVETPTKKEKSTPTKKKLERKSKNLQKKKKKYAKKRKEEEVRIFFPPPRINPPLKTPFRLHNTTCQHHGWAWNNLNLPKYATNQVGWRASYRKMRSIYLIDSRRAEFLTAFNLYSHKRIRKAIVAPNRNGVQKLDRMPRSWNPETENSKFFDETDEEVIPPVKPVKTEEEPAEEAPPNRRKFFQNRIKTVKRMAFLTMFRKKRSKNPRYRRYLRRTRTKHQRMIEFRRPRNGKWLRIRNKERVTIIPRIRILRKNLVHKRECRVDPENLLRWLKRQELDEEKKILKEKEKILREQAEDAEWERYESTRSWDSEVVSNRIVLEVDQLFRHKNEDWIVIEKKGSPIQGYQYMLVPVSEYNGEIKMRYDRQYVDHRFRKMRNENGRRVEFVTSLPIYKPKPPKIHYPTFAGQYEEQERELERRRLEEEERDNRDAQYEMKDRTNFKVLMKRQSLIKRYRQAIQKEVWRRRRRHLKELSDPMSDSDSEDSDYEDDDVDMNPELDSSFYDCEPSTSTAPPPRRIPKPIKSILKPYDTPLLNDVKMEEEDEEVAETKKIKEEVLEASVKIEMNGFPEEIPLKKNGRRRISKKNDVLSDHEDVPVIKKEVIFQHDDVAEPKDNKNKNKKNGKNNKVKKFEINGINHEEDVKEFKTEIDDIKIDVNILTNETQQISLNYSPVAFKPVNESHNNSPRKVSSSDKPVNHVRFELTKSQQLAALYKPMTWQIKELIRTVGVGRGYKMRTKRSRYNEKVRLYNIFGGKNRQTKAAPKRLDVFEKGIDIREEPIPFVEEFILDDHALVAFASYDDLKRFEQAKTLRQEEMIQKFWRTQCLKNIAQFESGFDERKIMQEEIESLENEMKVQKSTENQELDQENKEAFETAGRQVEAIIEKTGDCPFDTLEEYFAISADFQKQEDIRIEEDQIDIETEHWDQELEELISLIKKEFSLVDLMMRYLSNRHLLTMQLVVSGMNQSPIDREDLLLKVRRLLQELESKRMESLERAKRRYDKTEEHLQRFRIHRIRAIKRAKKLVKSLRKSKKNGRKCNGTTATTETIDGDEEQPKKGKRKWRIVLKPFEEKIGNMKKKKKKRKRKRRKKKIRRARRSHLKQGDMPVSRDLRWGFKSFIFRNGMARRMPSITMNTIRRAVAWGAKIEDLYGETEFEKLLRSYLEQQEKSMAQDVTIEQKMELIMKLKVLTLDEARKRATEKQRKMIDNAVEMMIKSRMQQINTDHRAWLDSAECKLYRVTSITIIMAAHNDPRWIILANTWIFCLWRLILPFIFNQNIEDGSGIILDLCQNMDVITALFNV</sequence>
<reference evidence="4" key="1">
    <citation type="submission" date="2011-07" db="EMBL/GenBank/DDBJ databases">
        <authorList>
            <consortium name="Caenorhabditis brenneri Sequencing and Analysis Consortium"/>
            <person name="Wilson R.K."/>
        </authorList>
    </citation>
    <scope>NUCLEOTIDE SEQUENCE [LARGE SCALE GENOMIC DNA]</scope>
    <source>
        <strain evidence="4">PB2801</strain>
    </source>
</reference>
<dbReference type="Proteomes" id="UP000008068">
    <property type="component" value="Unassembled WGS sequence"/>
</dbReference>
<dbReference type="HOGENOM" id="CLU_001735_0_0_1"/>